<dbReference type="RefSeq" id="WP_092177956.1">
    <property type="nucleotide sequence ID" value="NZ_FNZH01000008.1"/>
</dbReference>
<evidence type="ECO:0008006" key="3">
    <source>
        <dbReference type="Google" id="ProtNLM"/>
    </source>
</evidence>
<sequence length="180" mass="20554">MDTEEEKIREWIARLLDEQEAEPLRHATRLAGIGGPQVQAELLRVLKEGTLDQAFLATKTLAMMETGKEESLDVLLEVIHKPANAGKNGGLVSLLEEFDLSEKFVDLFRIYLFGNFKSSALAKAHLDYEEFVISHRTLRKAEKHRQHFLNNSPKEDEGFLLKKQEAETILKELQELLTEP</sequence>
<proteinExistence type="predicted"/>
<keyword evidence="2" id="KW-1185">Reference proteome</keyword>
<evidence type="ECO:0000313" key="2">
    <source>
        <dbReference type="Proteomes" id="UP000199403"/>
    </source>
</evidence>
<dbReference type="STRING" id="1416801.SAMN05192553_108143"/>
<gene>
    <name evidence="1" type="ORF">SAMN05192553_108143</name>
</gene>
<reference evidence="2" key="1">
    <citation type="submission" date="2016-10" db="EMBL/GenBank/DDBJ databases">
        <authorList>
            <person name="Varghese N."/>
            <person name="Submissions S."/>
        </authorList>
    </citation>
    <scope>NUCLEOTIDE SEQUENCE [LARGE SCALE GENOMIC DNA]</scope>
    <source>
        <strain evidence="2">IBRC-M 10761</strain>
    </source>
</reference>
<dbReference type="EMBL" id="FNZH01000008">
    <property type="protein sequence ID" value="SEJ69197.1"/>
    <property type="molecule type" value="Genomic_DNA"/>
</dbReference>
<name>A0A1H7AZ41_9BACT</name>
<dbReference type="OrthoDB" id="822648at2"/>
<evidence type="ECO:0000313" key="1">
    <source>
        <dbReference type="EMBL" id="SEJ69197.1"/>
    </source>
</evidence>
<organism evidence="1 2">
    <name type="scientific">Cyclobacterium xiamenense</name>
    <dbReference type="NCBI Taxonomy" id="1297121"/>
    <lineage>
        <taxon>Bacteria</taxon>
        <taxon>Pseudomonadati</taxon>
        <taxon>Bacteroidota</taxon>
        <taxon>Cytophagia</taxon>
        <taxon>Cytophagales</taxon>
        <taxon>Cyclobacteriaceae</taxon>
        <taxon>Cyclobacterium</taxon>
    </lineage>
</organism>
<accession>A0A1H7AZ41</accession>
<dbReference type="Proteomes" id="UP000199403">
    <property type="component" value="Unassembled WGS sequence"/>
</dbReference>
<dbReference type="AlphaFoldDB" id="A0A1H7AZ41"/>
<protein>
    <recommendedName>
        <fullName evidence="3">HEAT repeat-containing protein</fullName>
    </recommendedName>
</protein>